<accession>A0ACC6T1H2</accession>
<dbReference type="Proteomes" id="UP001480082">
    <property type="component" value="Unassembled WGS sequence"/>
</dbReference>
<sequence>MGKPAAVFRVGASSRKTHQEKRSMSRQTVNASNAAAVGPYSHATWAGDLLFCSGQTPLDPKSGRLVEGNVADQTRQCFANLFQVLEAAGLGPDDVVSVNVYLTDMGDFGQMNQIYAEQFSAPYPSRTTIGCASLPLGARIEIGLTAKRQS</sequence>
<organism evidence="1 2">
    <name type="scientific">Mesorhizobium australicum</name>
    <dbReference type="NCBI Taxonomy" id="536018"/>
    <lineage>
        <taxon>Bacteria</taxon>
        <taxon>Pseudomonadati</taxon>
        <taxon>Pseudomonadota</taxon>
        <taxon>Alphaproteobacteria</taxon>
        <taxon>Hyphomicrobiales</taxon>
        <taxon>Phyllobacteriaceae</taxon>
        <taxon>Mesorhizobium</taxon>
    </lineage>
</organism>
<protein>
    <submittedName>
        <fullName evidence="1">Rid family detoxifying hydrolase</fullName>
    </submittedName>
</protein>
<keyword evidence="2" id="KW-1185">Reference proteome</keyword>
<gene>
    <name evidence="1" type="ORF">NKI81_16670</name>
</gene>
<proteinExistence type="predicted"/>
<evidence type="ECO:0000313" key="1">
    <source>
        <dbReference type="EMBL" id="MER9285585.1"/>
    </source>
</evidence>
<dbReference type="EMBL" id="JAMYRI010000009">
    <property type="protein sequence ID" value="MER9285585.1"/>
    <property type="molecule type" value="Genomic_DNA"/>
</dbReference>
<keyword evidence="1" id="KW-0378">Hydrolase</keyword>
<evidence type="ECO:0000313" key="2">
    <source>
        <dbReference type="Proteomes" id="UP001480082"/>
    </source>
</evidence>
<comment type="caution">
    <text evidence="1">The sequence shown here is derived from an EMBL/GenBank/DDBJ whole genome shotgun (WGS) entry which is preliminary data.</text>
</comment>
<reference evidence="1 2" key="1">
    <citation type="journal article" date="2024" name="Proc. Natl. Acad. Sci. U.S.A.">
        <title>The evolutionary genomics of adaptation to stress in wild rhizobium bacteria.</title>
        <authorList>
            <person name="Kehlet-Delgado H."/>
            <person name="Montoya A.P."/>
            <person name="Jensen K.T."/>
            <person name="Wendlandt C.E."/>
            <person name="Dexheimer C."/>
            <person name="Roberts M."/>
            <person name="Torres Martinez L."/>
            <person name="Friesen M.L."/>
            <person name="Griffitts J.S."/>
            <person name="Porter S.S."/>
        </authorList>
    </citation>
    <scope>NUCLEOTIDE SEQUENCE [LARGE SCALE GENOMIC DNA]</scope>
    <source>
        <strain evidence="1 2">M0468</strain>
    </source>
</reference>
<name>A0ACC6T1H2_9HYPH</name>